<dbReference type="SFLD" id="SFLDS00003">
    <property type="entry name" value="Haloacid_Dehalogenase"/>
    <property type="match status" value="1"/>
</dbReference>
<dbReference type="InterPro" id="IPR036412">
    <property type="entry name" value="HAD-like_sf"/>
</dbReference>
<organism evidence="1 2">
    <name type="scientific">Yimella lutea</name>
    <dbReference type="NCBI Taxonomy" id="587872"/>
    <lineage>
        <taxon>Bacteria</taxon>
        <taxon>Bacillati</taxon>
        <taxon>Actinomycetota</taxon>
        <taxon>Actinomycetes</taxon>
        <taxon>Micrococcales</taxon>
        <taxon>Dermacoccaceae</taxon>
        <taxon>Yimella</taxon>
    </lineage>
</organism>
<dbReference type="Pfam" id="PF00702">
    <property type="entry name" value="Hydrolase"/>
    <property type="match status" value="1"/>
</dbReference>
<dbReference type="EMBL" id="VFMO01000001">
    <property type="protein sequence ID" value="TQJ15001.1"/>
    <property type="molecule type" value="Genomic_DNA"/>
</dbReference>
<dbReference type="PANTHER" id="PTHR43611:SF3">
    <property type="entry name" value="FLAVIN MONONUCLEOTIDE HYDROLASE 1, CHLOROPLATIC"/>
    <property type="match status" value="1"/>
</dbReference>
<dbReference type="InterPro" id="IPR023214">
    <property type="entry name" value="HAD_sf"/>
</dbReference>
<gene>
    <name evidence="1" type="ORF">FB459_2519</name>
</gene>
<evidence type="ECO:0000313" key="2">
    <source>
        <dbReference type="Proteomes" id="UP000320806"/>
    </source>
</evidence>
<name>A0A542EI38_9MICO</name>
<sequence>MDLDIDLDDERFAPAPAEAVIFDLGNVLIRWIPQDAVAAALGPDKAREFVHHPEFDFFAWNLTNDAGRTPAQAVADVRARFPELEPAAQAYIDNFTASLSPIEGSIEVLRELDRAGVPLVALTNWNADLFALAEQQYDFLEIFEDIVVSGEEGVVKPDPEIWEVLAERTDHIGGIDDFLFIDDSIVNVQSAVEAGIDAVQFTGPEDLRQDLAARGYDVRPVA</sequence>
<keyword evidence="2" id="KW-1185">Reference proteome</keyword>
<dbReference type="AlphaFoldDB" id="A0A542EI38"/>
<dbReference type="OrthoDB" id="9797415at2"/>
<proteinExistence type="predicted"/>
<accession>A0A542EI38</accession>
<evidence type="ECO:0000313" key="1">
    <source>
        <dbReference type="EMBL" id="TQJ15001.1"/>
    </source>
</evidence>
<dbReference type="SUPFAM" id="SSF56784">
    <property type="entry name" value="HAD-like"/>
    <property type="match status" value="1"/>
</dbReference>
<dbReference type="NCBIfam" id="TIGR01509">
    <property type="entry name" value="HAD-SF-IA-v3"/>
    <property type="match status" value="1"/>
</dbReference>
<dbReference type="SFLD" id="SFLDG01129">
    <property type="entry name" value="C1.5:_HAD__Beta-PGM__Phosphata"/>
    <property type="match status" value="1"/>
</dbReference>
<protein>
    <submittedName>
        <fullName evidence="1">2-haloacid dehalogenase</fullName>
    </submittedName>
</protein>
<comment type="caution">
    <text evidence="1">The sequence shown here is derived from an EMBL/GenBank/DDBJ whole genome shotgun (WGS) entry which is preliminary data.</text>
</comment>
<reference evidence="1 2" key="1">
    <citation type="submission" date="2019-06" db="EMBL/GenBank/DDBJ databases">
        <title>Sequencing the genomes of 1000 actinobacteria strains.</title>
        <authorList>
            <person name="Klenk H.-P."/>
        </authorList>
    </citation>
    <scope>NUCLEOTIDE SEQUENCE [LARGE SCALE GENOMIC DNA]</scope>
    <source>
        <strain evidence="1 2">DSM 19828</strain>
    </source>
</reference>
<dbReference type="InterPro" id="IPR006439">
    <property type="entry name" value="HAD-SF_hydro_IA"/>
</dbReference>
<dbReference type="Gene3D" id="3.40.50.1000">
    <property type="entry name" value="HAD superfamily/HAD-like"/>
    <property type="match status" value="1"/>
</dbReference>
<dbReference type="PANTHER" id="PTHR43611">
    <property type="entry name" value="ALPHA-D-GLUCOSE 1-PHOSPHATE PHOSPHATASE"/>
    <property type="match status" value="1"/>
</dbReference>
<dbReference type="Proteomes" id="UP000320806">
    <property type="component" value="Unassembled WGS sequence"/>
</dbReference>
<dbReference type="RefSeq" id="WP_129625028.1">
    <property type="nucleotide sequence ID" value="NZ_BAABCI010000006.1"/>
</dbReference>